<dbReference type="CDD" id="cd15798">
    <property type="entry name" value="PMEI-like_3"/>
    <property type="match status" value="1"/>
</dbReference>
<dbReference type="EMBL" id="RDQH01000332">
    <property type="protein sequence ID" value="RXH95525.1"/>
    <property type="molecule type" value="Genomic_DNA"/>
</dbReference>
<name>A0A498JKI6_MALDO</name>
<dbReference type="SUPFAM" id="SSF101148">
    <property type="entry name" value="Plant invertase/pectin methylesterase inhibitor"/>
    <property type="match status" value="1"/>
</dbReference>
<protein>
    <recommendedName>
        <fullName evidence="1">Pectinesterase inhibitor domain-containing protein</fullName>
    </recommendedName>
</protein>
<organism evidence="2 3">
    <name type="scientific">Malus domestica</name>
    <name type="common">Apple</name>
    <name type="synonym">Pyrus malus</name>
    <dbReference type="NCBI Taxonomy" id="3750"/>
    <lineage>
        <taxon>Eukaryota</taxon>
        <taxon>Viridiplantae</taxon>
        <taxon>Streptophyta</taxon>
        <taxon>Embryophyta</taxon>
        <taxon>Tracheophyta</taxon>
        <taxon>Spermatophyta</taxon>
        <taxon>Magnoliopsida</taxon>
        <taxon>eudicotyledons</taxon>
        <taxon>Gunneridae</taxon>
        <taxon>Pentapetalae</taxon>
        <taxon>rosids</taxon>
        <taxon>fabids</taxon>
        <taxon>Rosales</taxon>
        <taxon>Rosaceae</taxon>
        <taxon>Amygdaloideae</taxon>
        <taxon>Maleae</taxon>
        <taxon>Malus</taxon>
    </lineage>
</organism>
<reference evidence="2 3" key="1">
    <citation type="submission" date="2018-10" db="EMBL/GenBank/DDBJ databases">
        <title>A high-quality apple genome assembly.</title>
        <authorList>
            <person name="Hu J."/>
        </authorList>
    </citation>
    <scope>NUCLEOTIDE SEQUENCE [LARGE SCALE GENOMIC DNA]</scope>
    <source>
        <strain evidence="3">cv. HFTH1</strain>
        <tissue evidence="2">Young leaf</tissue>
    </source>
</reference>
<evidence type="ECO:0000313" key="3">
    <source>
        <dbReference type="Proteomes" id="UP000290289"/>
    </source>
</evidence>
<dbReference type="GO" id="GO:0004857">
    <property type="term" value="F:enzyme inhibitor activity"/>
    <property type="evidence" value="ECO:0007669"/>
    <property type="project" value="InterPro"/>
</dbReference>
<dbReference type="AlphaFoldDB" id="A0A498JKI6"/>
<dbReference type="Proteomes" id="UP000290289">
    <property type="component" value="Chromosome 6"/>
</dbReference>
<comment type="caution">
    <text evidence="2">The sequence shown here is derived from an EMBL/GenBank/DDBJ whole genome shotgun (WGS) entry which is preliminary data.</text>
</comment>
<feature type="domain" description="Pectinesterase inhibitor" evidence="1">
    <location>
        <begin position="10"/>
        <end position="83"/>
    </location>
</feature>
<dbReference type="STRING" id="3750.A0A498JKI6"/>
<dbReference type="Pfam" id="PF04043">
    <property type="entry name" value="PMEI"/>
    <property type="match status" value="1"/>
</dbReference>
<accession>A0A498JKI6</accession>
<dbReference type="InterPro" id="IPR006501">
    <property type="entry name" value="Pectinesterase_inhib_dom"/>
</dbReference>
<keyword evidence="3" id="KW-1185">Reference proteome</keyword>
<proteinExistence type="predicted"/>
<evidence type="ECO:0000313" key="2">
    <source>
        <dbReference type="EMBL" id="RXH95525.1"/>
    </source>
</evidence>
<dbReference type="InterPro" id="IPR035513">
    <property type="entry name" value="Invertase/methylesterase_inhib"/>
</dbReference>
<evidence type="ECO:0000259" key="1">
    <source>
        <dbReference type="Pfam" id="PF04043"/>
    </source>
</evidence>
<gene>
    <name evidence="2" type="ORF">DVH24_008025</name>
</gene>
<dbReference type="Gene3D" id="1.20.140.40">
    <property type="entry name" value="Invertase/pectin methylesterase inhibitor family protein"/>
    <property type="match status" value="1"/>
</dbReference>
<sequence length="88" mass="9785">MILLTGAKDPMVSQALDVCKQLLDITVEDLHGAVDKMGSFDPNKTDDYLEDFKVWLSATVNHQATYLDAFKDTKGEAGEKVKDFFKTA</sequence>